<organism evidence="2 3">
    <name type="scientific">[Phormidium ambiguum] IAM M-71</name>
    <dbReference type="NCBI Taxonomy" id="454136"/>
    <lineage>
        <taxon>Bacteria</taxon>
        <taxon>Bacillati</taxon>
        <taxon>Cyanobacteriota</taxon>
        <taxon>Cyanophyceae</taxon>
        <taxon>Oscillatoriophycideae</taxon>
        <taxon>Aerosakkonematales</taxon>
        <taxon>Aerosakkonemataceae</taxon>
        <taxon>Floridanema</taxon>
    </lineage>
</organism>
<dbReference type="InterPro" id="IPR008979">
    <property type="entry name" value="Galactose-bd-like_sf"/>
</dbReference>
<name>A0A1U7IP76_9CYAN</name>
<evidence type="ECO:0000313" key="3">
    <source>
        <dbReference type="Proteomes" id="UP000185860"/>
    </source>
</evidence>
<reference evidence="2 3" key="1">
    <citation type="submission" date="2016-11" db="EMBL/GenBank/DDBJ databases">
        <title>Draft Genome Sequences of Nine Cyanobacterial Strains from Diverse Habitats.</title>
        <authorList>
            <person name="Zhu T."/>
            <person name="Hou S."/>
            <person name="Lu X."/>
            <person name="Hess W.R."/>
        </authorList>
    </citation>
    <scope>NUCLEOTIDE SEQUENCE [LARGE SCALE GENOMIC DNA]</scope>
    <source>
        <strain evidence="2 3">IAM M-71</strain>
    </source>
</reference>
<dbReference type="Gene3D" id="2.60.120.260">
    <property type="entry name" value="Galactose-binding domain-like"/>
    <property type="match status" value="1"/>
</dbReference>
<dbReference type="RefSeq" id="WP_073592945.1">
    <property type="nucleotide sequence ID" value="NZ_MRCE01000006.1"/>
</dbReference>
<dbReference type="SUPFAM" id="SSF49785">
    <property type="entry name" value="Galactose-binding domain-like"/>
    <property type="match status" value="1"/>
</dbReference>
<dbReference type="Pfam" id="PF00754">
    <property type="entry name" value="F5_F8_type_C"/>
    <property type="match status" value="1"/>
</dbReference>
<evidence type="ECO:0000259" key="1">
    <source>
        <dbReference type="Pfam" id="PF00754"/>
    </source>
</evidence>
<dbReference type="AlphaFoldDB" id="A0A1U7IP76"/>
<comment type="caution">
    <text evidence="2">The sequence shown here is derived from an EMBL/GenBank/DDBJ whole genome shotgun (WGS) entry which is preliminary data.</text>
</comment>
<dbReference type="InterPro" id="IPR000421">
    <property type="entry name" value="FA58C"/>
</dbReference>
<dbReference type="STRING" id="454136.NIES2119_08105"/>
<evidence type="ECO:0000313" key="2">
    <source>
        <dbReference type="EMBL" id="OKH39083.1"/>
    </source>
</evidence>
<dbReference type="EMBL" id="MRCE01000006">
    <property type="protein sequence ID" value="OKH39083.1"/>
    <property type="molecule type" value="Genomic_DNA"/>
</dbReference>
<protein>
    <recommendedName>
        <fullName evidence="1">F5/8 type C domain-containing protein</fullName>
    </recommendedName>
</protein>
<gene>
    <name evidence="2" type="ORF">NIES2119_08105</name>
</gene>
<dbReference type="Proteomes" id="UP000185860">
    <property type="component" value="Unassembled WGS sequence"/>
</dbReference>
<proteinExistence type="predicted"/>
<sequence length="182" mass="20120">MPFKSIESNEHEHLNLSVLANFLEVNGELFYKNYKIISNTEYLNILANQLSAGDWGGSNPSSIFEIVDGDDNTYSAWANGFGSGNKGWIKADLGSIYIGTLEIKSDVALNASWGTNTIRYYIETSTDGITYSLIYSKDVIMTTNGEVQTDTKPFNARYIRWGLLDIGNGAGKMKTAYLKVSV</sequence>
<feature type="domain" description="F5/8 type C" evidence="1">
    <location>
        <begin position="64"/>
        <end position="165"/>
    </location>
</feature>
<accession>A0A1U7IP76</accession>